<name>A0A922L637_DERFA</name>
<evidence type="ECO:0000313" key="2">
    <source>
        <dbReference type="Proteomes" id="UP000790347"/>
    </source>
</evidence>
<proteinExistence type="predicted"/>
<protein>
    <submittedName>
        <fullName evidence="1">Uncharacterized protein</fullName>
    </submittedName>
</protein>
<dbReference type="AlphaFoldDB" id="A0A922L637"/>
<reference evidence="1" key="1">
    <citation type="submission" date="2013-05" db="EMBL/GenBank/DDBJ databases">
        <authorList>
            <person name="Yim A.K.Y."/>
            <person name="Chan T.F."/>
            <person name="Ji K.M."/>
            <person name="Liu X.Y."/>
            <person name="Zhou J.W."/>
            <person name="Li R.Q."/>
            <person name="Yang K.Y."/>
            <person name="Li J."/>
            <person name="Li M."/>
            <person name="Law P.T.W."/>
            <person name="Wu Y.L."/>
            <person name="Cai Z.L."/>
            <person name="Qin H."/>
            <person name="Bao Y."/>
            <person name="Leung R.K.K."/>
            <person name="Ng P.K.S."/>
            <person name="Zou J."/>
            <person name="Zhong X.J."/>
            <person name="Ran P.X."/>
            <person name="Zhong N.S."/>
            <person name="Liu Z.G."/>
            <person name="Tsui S.K.W."/>
        </authorList>
    </citation>
    <scope>NUCLEOTIDE SEQUENCE</scope>
    <source>
        <strain evidence="1">Derf</strain>
        <tissue evidence="1">Whole organism</tissue>
    </source>
</reference>
<evidence type="ECO:0000313" key="1">
    <source>
        <dbReference type="EMBL" id="KAH9516824.1"/>
    </source>
</evidence>
<reference evidence="1" key="2">
    <citation type="journal article" date="2022" name="Res Sq">
        <title>Comparative Genomics Reveals Insights into the Divergent Evolution of Astigmatic Mites and Household Pest Adaptations.</title>
        <authorList>
            <person name="Xiong Q."/>
            <person name="Wan A.T.-Y."/>
            <person name="Liu X.-Y."/>
            <person name="Fung C.S.-H."/>
            <person name="Xiao X."/>
            <person name="Malainual N."/>
            <person name="Hou J."/>
            <person name="Wang L."/>
            <person name="Wang M."/>
            <person name="Yang K."/>
            <person name="Cui Y."/>
            <person name="Leung E."/>
            <person name="Nong W."/>
            <person name="Shin S.-K."/>
            <person name="Au S."/>
            <person name="Jeong K.Y."/>
            <person name="Chew F.T."/>
            <person name="Hui J."/>
            <person name="Leung T.F."/>
            <person name="Tungtrongchitr A."/>
            <person name="Zhong N."/>
            <person name="Liu Z."/>
            <person name="Tsui S."/>
        </authorList>
    </citation>
    <scope>NUCLEOTIDE SEQUENCE</scope>
    <source>
        <strain evidence="1">Derf</strain>
        <tissue evidence="1">Whole organism</tissue>
    </source>
</reference>
<accession>A0A922L637</accession>
<dbReference type="EMBL" id="ASGP02000003">
    <property type="protein sequence ID" value="KAH9516824.1"/>
    <property type="molecule type" value="Genomic_DNA"/>
</dbReference>
<keyword evidence="2" id="KW-1185">Reference proteome</keyword>
<dbReference type="Proteomes" id="UP000790347">
    <property type="component" value="Unassembled WGS sequence"/>
</dbReference>
<organism evidence="1 2">
    <name type="scientific">Dermatophagoides farinae</name>
    <name type="common">American house dust mite</name>
    <dbReference type="NCBI Taxonomy" id="6954"/>
    <lineage>
        <taxon>Eukaryota</taxon>
        <taxon>Metazoa</taxon>
        <taxon>Ecdysozoa</taxon>
        <taxon>Arthropoda</taxon>
        <taxon>Chelicerata</taxon>
        <taxon>Arachnida</taxon>
        <taxon>Acari</taxon>
        <taxon>Acariformes</taxon>
        <taxon>Sarcoptiformes</taxon>
        <taxon>Astigmata</taxon>
        <taxon>Psoroptidia</taxon>
        <taxon>Analgoidea</taxon>
        <taxon>Pyroglyphidae</taxon>
        <taxon>Dermatophagoidinae</taxon>
        <taxon>Dermatophagoides</taxon>
    </lineage>
</organism>
<sequence>MPRSRTNSPRSWKSNLKKHTSSRFRSETNGESICWIEVAFIVFLFAKRTAGKSSDLLLYLVLLSVSKYNEKIFWVFLPVPSGPVNPKSSPYNTNRNVFNILQSNMYGDASSGRSFNMLLSISSDKRCVFINSSIGE</sequence>
<comment type="caution">
    <text evidence="1">The sequence shown here is derived from an EMBL/GenBank/DDBJ whole genome shotgun (WGS) entry which is preliminary data.</text>
</comment>
<gene>
    <name evidence="1" type="ORF">DERF_007542</name>
</gene>